<dbReference type="InterPro" id="IPR036237">
    <property type="entry name" value="Xyl_isomerase-like_sf"/>
</dbReference>
<dbReference type="STRING" id="479434.Sthe_0478"/>
<dbReference type="eggNOG" id="COG1082">
    <property type="taxonomic scope" value="Bacteria"/>
</dbReference>
<dbReference type="EMBL" id="CP001823">
    <property type="protein sequence ID" value="ACZ37916.1"/>
    <property type="molecule type" value="Genomic_DNA"/>
</dbReference>
<dbReference type="InParanoid" id="D1C7T3"/>
<dbReference type="Gene3D" id="3.20.20.150">
    <property type="entry name" value="Divalent-metal-dependent TIM barrel enzymes"/>
    <property type="match status" value="1"/>
</dbReference>
<dbReference type="RefSeq" id="WP_012870963.1">
    <property type="nucleotide sequence ID" value="NC_013523.1"/>
</dbReference>
<dbReference type="SUPFAM" id="SSF51658">
    <property type="entry name" value="Xylose isomerase-like"/>
    <property type="match status" value="1"/>
</dbReference>
<proteinExistence type="predicted"/>
<dbReference type="Pfam" id="PF01261">
    <property type="entry name" value="AP_endonuc_2"/>
    <property type="match status" value="1"/>
</dbReference>
<feature type="domain" description="Xylose isomerase-like TIM barrel" evidence="1">
    <location>
        <begin position="4"/>
        <end position="167"/>
    </location>
</feature>
<dbReference type="KEGG" id="sti:Sthe_0478"/>
<evidence type="ECO:0000313" key="2">
    <source>
        <dbReference type="EMBL" id="ACZ37916.1"/>
    </source>
</evidence>
<reference evidence="2 3" key="2">
    <citation type="journal article" date="2010" name="Stand. Genomic Sci.">
        <title>Complete genome sequence of Desulfohalobium retbaense type strain (HR(100)).</title>
        <authorList>
            <person name="Spring S."/>
            <person name="Nolan M."/>
            <person name="Lapidus A."/>
            <person name="Glavina Del Rio T."/>
            <person name="Copeland A."/>
            <person name="Tice H."/>
            <person name="Cheng J.F."/>
            <person name="Lucas S."/>
            <person name="Land M."/>
            <person name="Chen F."/>
            <person name="Bruce D."/>
            <person name="Goodwin L."/>
            <person name="Pitluck S."/>
            <person name="Ivanova N."/>
            <person name="Mavromatis K."/>
            <person name="Mikhailova N."/>
            <person name="Pati A."/>
            <person name="Chen A."/>
            <person name="Palaniappan K."/>
            <person name="Hauser L."/>
            <person name="Chang Y.J."/>
            <person name="Jeffries C.D."/>
            <person name="Munk C."/>
            <person name="Kiss H."/>
            <person name="Chain P."/>
            <person name="Han C."/>
            <person name="Brettin T."/>
            <person name="Detter J.C."/>
            <person name="Schuler E."/>
            <person name="Goker M."/>
            <person name="Rohde M."/>
            <person name="Bristow J."/>
            <person name="Eisen J.A."/>
            <person name="Markowitz V."/>
            <person name="Hugenholtz P."/>
            <person name="Kyrpides N.C."/>
            <person name="Klenk H.P."/>
        </authorList>
    </citation>
    <scope>NUCLEOTIDE SEQUENCE [LARGE SCALE GENOMIC DNA]</scope>
    <source>
        <strain evidence="3">ATCC 49802 / DSM 20745 / S 6022</strain>
    </source>
</reference>
<accession>D1C7T3</accession>
<evidence type="ECO:0000313" key="3">
    <source>
        <dbReference type="Proteomes" id="UP000002027"/>
    </source>
</evidence>
<dbReference type="InterPro" id="IPR013022">
    <property type="entry name" value="Xyl_isomerase-like_TIM-brl"/>
</dbReference>
<name>D1C7T3_SPHTD</name>
<reference evidence="3" key="1">
    <citation type="submission" date="2009-11" db="EMBL/GenBank/DDBJ databases">
        <title>The complete chromosome 1 of Sphaerobacter thermophilus DSM 20745.</title>
        <authorList>
            <person name="Lucas S."/>
            <person name="Copeland A."/>
            <person name="Lapidus A."/>
            <person name="Glavina del Rio T."/>
            <person name="Dalin E."/>
            <person name="Tice H."/>
            <person name="Bruce D."/>
            <person name="Goodwin L."/>
            <person name="Pitluck S."/>
            <person name="Kyrpides N."/>
            <person name="Mavromatis K."/>
            <person name="Ivanova N."/>
            <person name="Mikhailova N."/>
            <person name="LaButti K.M."/>
            <person name="Clum A."/>
            <person name="Sun H.I."/>
            <person name="Brettin T."/>
            <person name="Detter J.C."/>
            <person name="Han C."/>
            <person name="Larimer F."/>
            <person name="Land M."/>
            <person name="Hauser L."/>
            <person name="Markowitz V."/>
            <person name="Cheng J.F."/>
            <person name="Hugenholtz P."/>
            <person name="Woyke T."/>
            <person name="Wu D."/>
            <person name="Steenblock K."/>
            <person name="Schneider S."/>
            <person name="Pukall R."/>
            <person name="Goeker M."/>
            <person name="Klenk H.P."/>
            <person name="Eisen J.A."/>
        </authorList>
    </citation>
    <scope>NUCLEOTIDE SEQUENCE [LARGE SCALE GENOMIC DNA]</scope>
    <source>
        <strain evidence="3">ATCC 49802 / DSM 20745 / S 6022</strain>
    </source>
</reference>
<dbReference type="AlphaFoldDB" id="D1C7T3"/>
<organism evidence="2 3">
    <name type="scientific">Sphaerobacter thermophilus (strain ATCC 49802 / DSM 20745 / KCCM 41009 / NCIMB 13125 / S 6022)</name>
    <dbReference type="NCBI Taxonomy" id="479434"/>
    <lineage>
        <taxon>Bacteria</taxon>
        <taxon>Pseudomonadati</taxon>
        <taxon>Thermomicrobiota</taxon>
        <taxon>Thermomicrobia</taxon>
        <taxon>Sphaerobacterales</taxon>
        <taxon>Sphaerobacterineae</taxon>
        <taxon>Sphaerobacteraceae</taxon>
        <taxon>Sphaerobacter</taxon>
    </lineage>
</organism>
<sequence>MVRDLAAEQGRAVVVLHGAADPARSYEENRRATVGLLAWLAEAAERMPGEVLVGLELGAMKPDRPAATARSRADVLALVQAVDSPRVGICWDLAHDCENAAHEPGWTPVPSAEFLDRVVHVHVHDLGDDGASHYPPLLGRVPIAEQLGALAARRPLPSIIMEVRWRCAARLGDPWDLLGESYRRVGATVAELTRR</sequence>
<dbReference type="Proteomes" id="UP000002027">
    <property type="component" value="Chromosome 1"/>
</dbReference>
<evidence type="ECO:0000259" key="1">
    <source>
        <dbReference type="Pfam" id="PF01261"/>
    </source>
</evidence>
<keyword evidence="3" id="KW-1185">Reference proteome</keyword>
<gene>
    <name evidence="2" type="ordered locus">Sthe_0478</name>
</gene>
<protein>
    <recommendedName>
        <fullName evidence="1">Xylose isomerase-like TIM barrel domain-containing protein</fullName>
    </recommendedName>
</protein>
<dbReference type="HOGENOM" id="CLU_1395527_0_0_0"/>